<dbReference type="VEuPathDB" id="VectorBase:LLONM1_000694"/>
<dbReference type="Proteomes" id="UP000092461">
    <property type="component" value="Unassembled WGS sequence"/>
</dbReference>
<dbReference type="PANTHER" id="PTHR46612">
    <property type="entry name" value="XYLOSIDE XYLOSYLTRANSFERASE 1"/>
    <property type="match status" value="1"/>
</dbReference>
<dbReference type="EMBL" id="AJWK01006462">
    <property type="status" value="NOT_ANNOTATED_CDS"/>
    <property type="molecule type" value="Genomic_DNA"/>
</dbReference>
<proteinExistence type="predicted"/>
<dbReference type="SUPFAM" id="SSF53448">
    <property type="entry name" value="Nucleotide-diphospho-sugar transferases"/>
    <property type="match status" value="2"/>
</dbReference>
<reference evidence="2" key="3">
    <citation type="submission" date="2020-05" db="UniProtKB">
        <authorList>
            <consortium name="EnsemblMetazoa"/>
        </authorList>
    </citation>
    <scope>IDENTIFICATION</scope>
    <source>
        <strain evidence="2">Jacobina</strain>
    </source>
</reference>
<dbReference type="InterPro" id="IPR002495">
    <property type="entry name" value="Glyco_trans_8"/>
</dbReference>
<dbReference type="Gene3D" id="3.90.550.10">
    <property type="entry name" value="Spore Coat Polysaccharide Biosynthesis Protein SpsA, Chain A"/>
    <property type="match status" value="2"/>
</dbReference>
<dbReference type="GO" id="GO:0016266">
    <property type="term" value="P:protein O-linked glycosylation via N-acetyl-galactosamine"/>
    <property type="evidence" value="ECO:0007669"/>
    <property type="project" value="TreeGrafter"/>
</dbReference>
<evidence type="ECO:0000313" key="3">
    <source>
        <dbReference type="Proteomes" id="UP000092461"/>
    </source>
</evidence>
<evidence type="ECO:0000313" key="2">
    <source>
        <dbReference type="EnsemblMetazoa" id="LLOJ001930-PA"/>
    </source>
</evidence>
<evidence type="ECO:0000313" key="1">
    <source>
        <dbReference type="EMBL" id="MBC1180921.1"/>
    </source>
</evidence>
<protein>
    <submittedName>
        <fullName evidence="1">Putative xyloside xylosyltransferase 1</fullName>
    </submittedName>
</protein>
<name>A0A1B0FUZ4_LUTLO</name>
<accession>A0A1B0FUZ4</accession>
<keyword evidence="3" id="KW-1185">Reference proteome</keyword>
<dbReference type="Pfam" id="PF01501">
    <property type="entry name" value="Glyco_transf_8"/>
    <property type="match status" value="2"/>
</dbReference>
<dbReference type="GO" id="GO:0005789">
    <property type="term" value="C:endoplasmic reticulum membrane"/>
    <property type="evidence" value="ECO:0007669"/>
    <property type="project" value="TreeGrafter"/>
</dbReference>
<dbReference type="EnsemblMetazoa" id="LLOJ001930-RA">
    <property type="protein sequence ID" value="LLOJ001930-PA"/>
    <property type="gene ID" value="LLOJ001930"/>
</dbReference>
<dbReference type="InterPro" id="IPR042465">
    <property type="entry name" value="XXLT1"/>
</dbReference>
<dbReference type="EMBL" id="AJWK01006463">
    <property type="status" value="NOT_ANNOTATED_CDS"/>
    <property type="molecule type" value="Genomic_DNA"/>
</dbReference>
<keyword evidence="1" id="KW-0808">Transferase</keyword>
<dbReference type="EMBL" id="GITU01012218">
    <property type="protein sequence ID" value="MBC1180921.1"/>
    <property type="molecule type" value="Transcribed_RNA"/>
</dbReference>
<dbReference type="VEuPathDB" id="VectorBase:LLOJ001930"/>
<sequence>PQAPEVAALVDTAGDIKRVKYIPKGENVTEHNIFVIYTKENYLLKTKLELFLKSLLKFTTIDLHLHIITDEKSETSAETVLKNQINKYRKRVFYTLYDVEDFAAKINDIVYVMLPFFSSHAGSYYSDALFFLSLGLHRIVDPKMNQAILIDCDVVFRTDVKYLFEQFKKFTPENLFGLAPELTPVYRHILYRYRATYPKSSFGNPYYLSTTSHRKTQKYGYPGLNSGVVMLQFDRIRASKLYAESLKFENVKQLTDKYSFKGHLGDQDFFTLLGYEFPALIYRLDCIWNRQLCTWWKEHGYSDVFDQFFHCEAKVASSWRIATFAGYTDENEAVKKVNKEWTIRKIPKLHFLWRKRRPFLWLRRKRWLAMSNSNKIFLVLIAISGGALLILYSSNDLFARPILRTFFQSQPTGPPQPQAPEVAALVDTAGDIKRVKYIPKGENVTEHNIFVIYTKENYLLKTKLELFLKSLLKFTTIDLHLHIITDEKSETSAETVLKNQINKYRKRVFYTLYDVEDFAAKINDIVYVMLPFFSSHAGSYYSDALFFLSLGLHRIVDPKMNQAILIDCDVVFRTDVKYLFEQFKKFTPENLFGLAPELTPVYRHILYRYRATYPKSSFGNPYYLSTTSHRKTQKYGYPGLNSGVVMLQFDRIRASKLYAESLKFENVKQLTDKYSFKGHLGDQDFFTLLGYEFPALIYRLDCIWNRQLCTWWKEHGYSDVFDQFFHCEGKIKLYHGNCNTRVPE</sequence>
<dbReference type="EMBL" id="AJWK01006461">
    <property type="status" value="NOT_ANNOTATED_CDS"/>
    <property type="molecule type" value="Genomic_DNA"/>
</dbReference>
<organism evidence="2 3">
    <name type="scientific">Lutzomyia longipalpis</name>
    <name type="common">Sand fly</name>
    <dbReference type="NCBI Taxonomy" id="7200"/>
    <lineage>
        <taxon>Eukaryota</taxon>
        <taxon>Metazoa</taxon>
        <taxon>Ecdysozoa</taxon>
        <taxon>Arthropoda</taxon>
        <taxon>Hexapoda</taxon>
        <taxon>Insecta</taxon>
        <taxon>Pterygota</taxon>
        <taxon>Neoptera</taxon>
        <taxon>Endopterygota</taxon>
        <taxon>Diptera</taxon>
        <taxon>Nematocera</taxon>
        <taxon>Psychodoidea</taxon>
        <taxon>Psychodidae</taxon>
        <taxon>Lutzomyia</taxon>
        <taxon>Lutzomyia</taxon>
    </lineage>
</organism>
<dbReference type="AlphaFoldDB" id="A0A1B0FUZ4"/>
<dbReference type="GO" id="GO:0140560">
    <property type="term" value="F:xylosyl alpha-1,3-xylosyltransferase activity"/>
    <property type="evidence" value="ECO:0007669"/>
    <property type="project" value="TreeGrafter"/>
</dbReference>
<dbReference type="InterPro" id="IPR029044">
    <property type="entry name" value="Nucleotide-diphossugar_trans"/>
</dbReference>
<reference evidence="1" key="2">
    <citation type="journal article" date="2020" name="BMC">
        <title>Leishmania infection induces a limited differential gene expression in the sand fly midgut.</title>
        <authorList>
            <person name="Coutinho-Abreu I.V."/>
            <person name="Serafim T.D."/>
            <person name="Meneses C."/>
            <person name="Kamhawi S."/>
            <person name="Oliveira F."/>
            <person name="Valenzuela J.G."/>
        </authorList>
    </citation>
    <scope>NUCLEOTIDE SEQUENCE</scope>
    <source>
        <strain evidence="1">Jacobina</strain>
        <tissue evidence="1">Midgut</tissue>
    </source>
</reference>
<dbReference type="PANTHER" id="PTHR46612:SF1">
    <property type="entry name" value="XYLOSIDE XYLOSYLTRANSFERASE 1"/>
    <property type="match status" value="1"/>
</dbReference>
<reference evidence="3" key="1">
    <citation type="submission" date="2012-05" db="EMBL/GenBank/DDBJ databases">
        <title>Whole Genome Assembly of Lutzomyia longipalpis.</title>
        <authorList>
            <person name="Richards S."/>
            <person name="Qu C."/>
            <person name="Dillon R."/>
            <person name="Worley K."/>
            <person name="Scherer S."/>
            <person name="Batterton M."/>
            <person name="Taylor A."/>
            <person name="Hawes A."/>
            <person name="Hernandez B."/>
            <person name="Kovar C."/>
            <person name="Mandapat C."/>
            <person name="Pham C."/>
            <person name="Qu C."/>
            <person name="Jing C."/>
            <person name="Bess C."/>
            <person name="Bandaranaike D."/>
            <person name="Ngo D."/>
            <person name="Ongeri F."/>
            <person name="Arias F."/>
            <person name="Lara F."/>
            <person name="Weissenberger G."/>
            <person name="Kamau G."/>
            <person name="Han H."/>
            <person name="Shen H."/>
            <person name="Dinh H."/>
            <person name="Khalil I."/>
            <person name="Jones J."/>
            <person name="Shafer J."/>
            <person name="Jayaseelan J."/>
            <person name="Quiroz J."/>
            <person name="Blankenburg K."/>
            <person name="Nguyen L."/>
            <person name="Jackson L."/>
            <person name="Francisco L."/>
            <person name="Tang L.-Y."/>
            <person name="Pu L.-L."/>
            <person name="Perales L."/>
            <person name="Lorensuhewa L."/>
            <person name="Munidasa M."/>
            <person name="Coyle M."/>
            <person name="Taylor M."/>
            <person name="Puazo M."/>
            <person name="Firestine M."/>
            <person name="Scheel M."/>
            <person name="Javaid M."/>
            <person name="Wang M."/>
            <person name="Li M."/>
            <person name="Tabassum N."/>
            <person name="Saada N."/>
            <person name="Osuji N."/>
            <person name="Aqrawi P."/>
            <person name="Fu Q."/>
            <person name="Thornton R."/>
            <person name="Raj R."/>
            <person name="Goodspeed R."/>
            <person name="Mata R."/>
            <person name="Najjar R."/>
            <person name="Gubbala S."/>
            <person name="Lee S."/>
            <person name="Denson S."/>
            <person name="Patil S."/>
            <person name="Macmil S."/>
            <person name="Qi S."/>
            <person name="Matskevitch T."/>
            <person name="Palculict T."/>
            <person name="Mathew T."/>
            <person name="Vee V."/>
            <person name="Velamala V."/>
            <person name="Korchina V."/>
            <person name="Cai W."/>
            <person name="Liu W."/>
            <person name="Dai W."/>
            <person name="Zou X."/>
            <person name="Zhu Y."/>
            <person name="Zhang Y."/>
            <person name="Wu Y.-Q."/>
            <person name="Xin Y."/>
            <person name="Nazarath L."/>
            <person name="Kovar C."/>
            <person name="Han Y."/>
            <person name="Muzny D."/>
            <person name="Gibbs R."/>
        </authorList>
    </citation>
    <scope>NUCLEOTIDE SEQUENCE [LARGE SCALE GENOMIC DNA]</scope>
    <source>
        <strain evidence="3">Jacobina</strain>
    </source>
</reference>